<keyword evidence="6 8" id="KW-0648">Protein biosynthesis</keyword>
<dbReference type="GO" id="GO:0005829">
    <property type="term" value="C:cytosol"/>
    <property type="evidence" value="ECO:0007669"/>
    <property type="project" value="TreeGrafter"/>
</dbReference>
<dbReference type="PANTHER" id="PTHR11138:SF5">
    <property type="entry name" value="METHIONYL-TRNA FORMYLTRANSFERASE, MITOCHONDRIAL"/>
    <property type="match status" value="1"/>
</dbReference>
<dbReference type="EMBL" id="AOGK01000009">
    <property type="protein sequence ID" value="MDG5975965.1"/>
    <property type="molecule type" value="Genomic_DNA"/>
</dbReference>
<dbReference type="InterPro" id="IPR037022">
    <property type="entry name" value="Formyl_trans_C_sf"/>
</dbReference>
<evidence type="ECO:0000256" key="7">
    <source>
        <dbReference type="ARBA" id="ARBA00048558"/>
    </source>
</evidence>
<evidence type="ECO:0000256" key="5">
    <source>
        <dbReference type="ARBA" id="ARBA00022679"/>
    </source>
</evidence>
<dbReference type="SUPFAM" id="SSF53328">
    <property type="entry name" value="Formyltransferase"/>
    <property type="match status" value="1"/>
</dbReference>
<dbReference type="Proteomes" id="UP001152876">
    <property type="component" value="Unassembled WGS sequence"/>
</dbReference>
<dbReference type="InterPro" id="IPR005793">
    <property type="entry name" value="Formyl_trans_C"/>
</dbReference>
<dbReference type="PANTHER" id="PTHR11138">
    <property type="entry name" value="METHIONYL-TRNA FORMYLTRANSFERASE"/>
    <property type="match status" value="1"/>
</dbReference>
<evidence type="ECO:0000256" key="4">
    <source>
        <dbReference type="ARBA" id="ARBA00016014"/>
    </source>
</evidence>
<evidence type="ECO:0000256" key="3">
    <source>
        <dbReference type="ARBA" id="ARBA00012261"/>
    </source>
</evidence>
<dbReference type="InterPro" id="IPR002376">
    <property type="entry name" value="Formyl_transf_N"/>
</dbReference>
<gene>
    <name evidence="8" type="primary">fmt</name>
    <name evidence="11" type="ORF">H010_11914</name>
</gene>
<comment type="similarity">
    <text evidence="2 8">Belongs to the Fmt family.</text>
</comment>
<name>A0A9X4S8Y1_9BURK</name>
<dbReference type="InterPro" id="IPR044135">
    <property type="entry name" value="Met-tRNA-FMT_C"/>
</dbReference>
<evidence type="ECO:0000313" key="12">
    <source>
        <dbReference type="Proteomes" id="UP001152876"/>
    </source>
</evidence>
<dbReference type="HAMAP" id="MF_00182">
    <property type="entry name" value="Formyl_trans"/>
    <property type="match status" value="1"/>
</dbReference>
<protein>
    <recommendedName>
        <fullName evidence="4 8">Methionyl-tRNA formyltransferase</fullName>
        <ecNumber evidence="3 8">2.1.2.9</ecNumber>
    </recommendedName>
</protein>
<evidence type="ECO:0000256" key="6">
    <source>
        <dbReference type="ARBA" id="ARBA00022917"/>
    </source>
</evidence>
<dbReference type="SUPFAM" id="SSF50486">
    <property type="entry name" value="FMT C-terminal domain-like"/>
    <property type="match status" value="1"/>
</dbReference>
<evidence type="ECO:0000256" key="8">
    <source>
        <dbReference type="HAMAP-Rule" id="MF_00182"/>
    </source>
</evidence>
<dbReference type="CDD" id="cd08704">
    <property type="entry name" value="Met_tRNA_FMT_C"/>
    <property type="match status" value="1"/>
</dbReference>
<comment type="caution">
    <text evidence="11">The sequence shown here is derived from an EMBL/GenBank/DDBJ whole genome shotgun (WGS) entry which is preliminary data.</text>
</comment>
<feature type="domain" description="Formyl transferase N-terminal" evidence="9">
    <location>
        <begin position="1"/>
        <end position="196"/>
    </location>
</feature>
<sequence>MRVIFAGTPDFARVALERLHAAGFEIALVLTQPDRPAGRGMKLQASAVKQFAQAQGMPVAQPRSLRLDGRYPEDAAAAREAIVAARADAMVVAAYGLILPQWVLDAMGAASASGLGLGCLNIHASLLPRWRGAAPIHRAIEAGDAATGVTIMQMDAGLDTGDMLLVERLPIGEAETTGELHDRLAELGGRLIVEALELAACGGLRPVPQPTEGVSYAHKIEKAEASIDWSLPAAVIARRVRAFNPFPGASFALAGEPVKLWAAHAEAGPAPAAGTPGQVLAVGAGGIRVMTGEGVLVLTELQRAGGKRLGVADFLRGFPLEAGQVLDGVAPQSVVG</sequence>
<keyword evidence="12" id="KW-1185">Reference proteome</keyword>
<evidence type="ECO:0000259" key="9">
    <source>
        <dbReference type="Pfam" id="PF00551"/>
    </source>
</evidence>
<dbReference type="InterPro" id="IPR011034">
    <property type="entry name" value="Formyl_transferase-like_C_sf"/>
</dbReference>
<comment type="catalytic activity">
    <reaction evidence="7 8">
        <text>L-methionyl-tRNA(fMet) + (6R)-10-formyltetrahydrofolate = N-formyl-L-methionyl-tRNA(fMet) + (6S)-5,6,7,8-tetrahydrofolate + H(+)</text>
        <dbReference type="Rhea" id="RHEA:24380"/>
        <dbReference type="Rhea" id="RHEA-COMP:9952"/>
        <dbReference type="Rhea" id="RHEA-COMP:9953"/>
        <dbReference type="ChEBI" id="CHEBI:15378"/>
        <dbReference type="ChEBI" id="CHEBI:57453"/>
        <dbReference type="ChEBI" id="CHEBI:78530"/>
        <dbReference type="ChEBI" id="CHEBI:78844"/>
        <dbReference type="ChEBI" id="CHEBI:195366"/>
        <dbReference type="EC" id="2.1.2.9"/>
    </reaction>
</comment>
<feature type="binding site" evidence="8">
    <location>
        <begin position="125"/>
        <end position="128"/>
    </location>
    <ligand>
        <name>(6S)-5,6,7,8-tetrahydrofolate</name>
        <dbReference type="ChEBI" id="CHEBI:57453"/>
    </ligand>
</feature>
<dbReference type="InterPro" id="IPR001555">
    <property type="entry name" value="GART_AS"/>
</dbReference>
<comment type="function">
    <text evidence="1 8">Attaches a formyl group to the free amino group of methionyl-tRNA(fMet). The formyl group appears to play a dual role in the initiator identity of N-formylmethionyl-tRNA by promoting its recognition by IF2 and preventing the misappropriation of this tRNA by the elongation apparatus.</text>
</comment>
<dbReference type="InterPro" id="IPR036477">
    <property type="entry name" value="Formyl_transf_N_sf"/>
</dbReference>
<reference evidence="11" key="1">
    <citation type="submission" date="2013-01" db="EMBL/GenBank/DDBJ databases">
        <title>Genome draft of Hydrogenophaga taeniospiralis 2K1.</title>
        <authorList>
            <person name="Gomila M."/>
            <person name="Lalucat J."/>
        </authorList>
    </citation>
    <scope>NUCLEOTIDE SEQUENCE</scope>
    <source>
        <strain evidence="11">CCUG 15921</strain>
    </source>
</reference>
<dbReference type="InterPro" id="IPR041711">
    <property type="entry name" value="Met-tRNA-FMT_N"/>
</dbReference>
<dbReference type="Gene3D" id="3.10.25.10">
    <property type="entry name" value="Formyl transferase, C-terminal domain"/>
    <property type="match status" value="1"/>
</dbReference>
<dbReference type="NCBIfam" id="TIGR00460">
    <property type="entry name" value="fmt"/>
    <property type="match status" value="1"/>
</dbReference>
<dbReference type="RefSeq" id="WP_068175922.1">
    <property type="nucleotide sequence ID" value="NZ_AOGK01000009.1"/>
</dbReference>
<accession>A0A9X4S8Y1</accession>
<evidence type="ECO:0000256" key="2">
    <source>
        <dbReference type="ARBA" id="ARBA00010699"/>
    </source>
</evidence>
<dbReference type="OrthoDB" id="9802815at2"/>
<feature type="domain" description="Formyl transferase C-terminal" evidence="10">
    <location>
        <begin position="219"/>
        <end position="318"/>
    </location>
</feature>
<dbReference type="AlphaFoldDB" id="A0A9X4S8Y1"/>
<dbReference type="InterPro" id="IPR005794">
    <property type="entry name" value="Fmt"/>
</dbReference>
<dbReference type="Pfam" id="PF02911">
    <property type="entry name" value="Formyl_trans_C"/>
    <property type="match status" value="1"/>
</dbReference>
<keyword evidence="5 8" id="KW-0808">Transferase</keyword>
<organism evidence="11 12">
    <name type="scientific">Hydrogenophaga taeniospiralis CCUG 15921</name>
    <dbReference type="NCBI Taxonomy" id="1281780"/>
    <lineage>
        <taxon>Bacteria</taxon>
        <taxon>Pseudomonadati</taxon>
        <taxon>Pseudomonadota</taxon>
        <taxon>Betaproteobacteria</taxon>
        <taxon>Burkholderiales</taxon>
        <taxon>Comamonadaceae</taxon>
        <taxon>Hydrogenophaga</taxon>
    </lineage>
</organism>
<proteinExistence type="inferred from homology"/>
<dbReference type="Pfam" id="PF00551">
    <property type="entry name" value="Formyl_trans_N"/>
    <property type="match status" value="1"/>
</dbReference>
<evidence type="ECO:0000313" key="11">
    <source>
        <dbReference type="EMBL" id="MDG5975965.1"/>
    </source>
</evidence>
<dbReference type="Gene3D" id="3.40.50.170">
    <property type="entry name" value="Formyl transferase, N-terminal domain"/>
    <property type="match status" value="1"/>
</dbReference>
<dbReference type="GO" id="GO:0004479">
    <property type="term" value="F:methionyl-tRNA formyltransferase activity"/>
    <property type="evidence" value="ECO:0007669"/>
    <property type="project" value="UniProtKB-UniRule"/>
</dbReference>
<dbReference type="CDD" id="cd08646">
    <property type="entry name" value="FMT_core_Met-tRNA-FMT_N"/>
    <property type="match status" value="1"/>
</dbReference>
<evidence type="ECO:0000259" key="10">
    <source>
        <dbReference type="Pfam" id="PF02911"/>
    </source>
</evidence>
<evidence type="ECO:0000256" key="1">
    <source>
        <dbReference type="ARBA" id="ARBA00002606"/>
    </source>
</evidence>
<dbReference type="PROSITE" id="PS00373">
    <property type="entry name" value="GART"/>
    <property type="match status" value="1"/>
</dbReference>
<dbReference type="EC" id="2.1.2.9" evidence="3 8"/>